<keyword evidence="8" id="KW-1185">Reference proteome</keyword>
<keyword evidence="3 7" id="KW-0808">Transferase</keyword>
<keyword evidence="5" id="KW-0119">Carbohydrate metabolism</keyword>
<keyword evidence="2 7" id="KW-0328">Glycosyltransferase</keyword>
<comment type="similarity">
    <text evidence="1">Belongs to the glycosyltransferase GT106 family.</text>
</comment>
<dbReference type="PANTHER" id="PTHR31933:SF18">
    <property type="entry name" value="O-FUCOSYLTRANSFERASE FAMILY PROTEIN"/>
    <property type="match status" value="1"/>
</dbReference>
<evidence type="ECO:0000256" key="4">
    <source>
        <dbReference type="ARBA" id="ARBA00023253"/>
    </source>
</evidence>
<proteinExistence type="inferred from homology"/>
<dbReference type="InterPro" id="IPR019378">
    <property type="entry name" value="GDP-Fuc_O-FucTrfase"/>
</dbReference>
<dbReference type="InterPro" id="IPR052272">
    <property type="entry name" value="GT106_glycosyltransferase"/>
</dbReference>
<gene>
    <name evidence="7" type="ORF">CTI12_AA590300</name>
</gene>
<evidence type="ECO:0000256" key="2">
    <source>
        <dbReference type="ARBA" id="ARBA00022676"/>
    </source>
</evidence>
<evidence type="ECO:0000313" key="8">
    <source>
        <dbReference type="Proteomes" id="UP000245207"/>
    </source>
</evidence>
<protein>
    <recommendedName>
        <fullName evidence="6">O-fucosyltransferase family protein</fullName>
    </recommendedName>
</protein>
<dbReference type="OrthoDB" id="938282at2759"/>
<name>A0A2U1KL01_ARTAN</name>
<dbReference type="EMBL" id="PKPP01016734">
    <property type="protein sequence ID" value="PWA37454.1"/>
    <property type="molecule type" value="Genomic_DNA"/>
</dbReference>
<dbReference type="Pfam" id="PF10250">
    <property type="entry name" value="O-FucT"/>
    <property type="match status" value="1"/>
</dbReference>
<dbReference type="GO" id="GO:0006004">
    <property type="term" value="P:fucose metabolic process"/>
    <property type="evidence" value="ECO:0007669"/>
    <property type="project" value="UniProtKB-KW"/>
</dbReference>
<organism evidence="7 8">
    <name type="scientific">Artemisia annua</name>
    <name type="common">Sweet wormwood</name>
    <dbReference type="NCBI Taxonomy" id="35608"/>
    <lineage>
        <taxon>Eukaryota</taxon>
        <taxon>Viridiplantae</taxon>
        <taxon>Streptophyta</taxon>
        <taxon>Embryophyta</taxon>
        <taxon>Tracheophyta</taxon>
        <taxon>Spermatophyta</taxon>
        <taxon>Magnoliopsida</taxon>
        <taxon>eudicotyledons</taxon>
        <taxon>Gunneridae</taxon>
        <taxon>Pentapetalae</taxon>
        <taxon>asterids</taxon>
        <taxon>campanulids</taxon>
        <taxon>Asterales</taxon>
        <taxon>Asteraceae</taxon>
        <taxon>Asteroideae</taxon>
        <taxon>Anthemideae</taxon>
        <taxon>Artemisiinae</taxon>
        <taxon>Artemisia</taxon>
    </lineage>
</organism>
<keyword evidence="4" id="KW-0294">Fucose metabolism</keyword>
<evidence type="ECO:0000256" key="5">
    <source>
        <dbReference type="ARBA" id="ARBA00023277"/>
    </source>
</evidence>
<accession>A0A2U1KL01</accession>
<comment type="caution">
    <text evidence="7">The sequence shown here is derived from an EMBL/GenBank/DDBJ whole genome shotgun (WGS) entry which is preliminary data.</text>
</comment>
<dbReference type="STRING" id="35608.A0A2U1KL01"/>
<evidence type="ECO:0000256" key="1">
    <source>
        <dbReference type="ARBA" id="ARBA00007737"/>
    </source>
</evidence>
<evidence type="ECO:0000313" key="7">
    <source>
        <dbReference type="EMBL" id="PWA37454.1"/>
    </source>
</evidence>
<dbReference type="AlphaFoldDB" id="A0A2U1KL01"/>
<evidence type="ECO:0000256" key="3">
    <source>
        <dbReference type="ARBA" id="ARBA00022679"/>
    </source>
</evidence>
<dbReference type="PANTHER" id="PTHR31933">
    <property type="entry name" value="O-FUCOSYLTRANSFERASE 2-RELATED"/>
    <property type="match status" value="1"/>
</dbReference>
<sequence>MAAHSACDFGGGKAEKLALAKYRQVIWQGRVMKTQFTNEELRHQGRCPLTPEEIGLLLKALGFNNDTRLYLASHKYAYRHLHFSFTWQYAQCNGMYG</sequence>
<dbReference type="Proteomes" id="UP000245207">
    <property type="component" value="Unassembled WGS sequence"/>
</dbReference>
<dbReference type="GO" id="GO:0016757">
    <property type="term" value="F:glycosyltransferase activity"/>
    <property type="evidence" value="ECO:0007669"/>
    <property type="project" value="UniProtKB-KW"/>
</dbReference>
<evidence type="ECO:0000256" key="6">
    <source>
        <dbReference type="ARBA" id="ARBA00030350"/>
    </source>
</evidence>
<reference evidence="7 8" key="1">
    <citation type="journal article" date="2018" name="Mol. Plant">
        <title>The genome of Artemisia annua provides insight into the evolution of Asteraceae family and artemisinin biosynthesis.</title>
        <authorList>
            <person name="Shen Q."/>
            <person name="Zhang L."/>
            <person name="Liao Z."/>
            <person name="Wang S."/>
            <person name="Yan T."/>
            <person name="Shi P."/>
            <person name="Liu M."/>
            <person name="Fu X."/>
            <person name="Pan Q."/>
            <person name="Wang Y."/>
            <person name="Lv Z."/>
            <person name="Lu X."/>
            <person name="Zhang F."/>
            <person name="Jiang W."/>
            <person name="Ma Y."/>
            <person name="Chen M."/>
            <person name="Hao X."/>
            <person name="Li L."/>
            <person name="Tang Y."/>
            <person name="Lv G."/>
            <person name="Zhou Y."/>
            <person name="Sun X."/>
            <person name="Brodelius P.E."/>
            <person name="Rose J.K.C."/>
            <person name="Tang K."/>
        </authorList>
    </citation>
    <scope>NUCLEOTIDE SEQUENCE [LARGE SCALE GENOMIC DNA]</scope>
    <source>
        <strain evidence="8">cv. Huhao1</strain>
        <tissue evidence="7">Leaf</tissue>
    </source>
</reference>